<dbReference type="Pfam" id="PF02870">
    <property type="entry name" value="Methyltransf_1N"/>
    <property type="match status" value="1"/>
</dbReference>
<dbReference type="SUPFAM" id="SSF53155">
    <property type="entry name" value="Methylated DNA-protein cysteine methyltransferase domain"/>
    <property type="match status" value="1"/>
</dbReference>
<evidence type="ECO:0000313" key="12">
    <source>
        <dbReference type="Proteomes" id="UP001597301"/>
    </source>
</evidence>
<dbReference type="InterPro" id="IPR008332">
    <property type="entry name" value="MethylG_MeTrfase_N"/>
</dbReference>
<gene>
    <name evidence="11" type="ORF">ACFSCZ_02980</name>
</gene>
<dbReference type="InterPro" id="IPR023546">
    <property type="entry name" value="MGMT"/>
</dbReference>
<evidence type="ECO:0000256" key="3">
    <source>
        <dbReference type="ARBA" id="ARBA00022603"/>
    </source>
</evidence>
<feature type="domain" description="Methylguanine DNA methyltransferase ribonuclease-like" evidence="10">
    <location>
        <begin position="4"/>
        <end position="75"/>
    </location>
</feature>
<reference evidence="12" key="1">
    <citation type="journal article" date="2019" name="Int. J. Syst. Evol. Microbiol.">
        <title>The Global Catalogue of Microorganisms (GCM) 10K type strain sequencing project: providing services to taxonomists for standard genome sequencing and annotation.</title>
        <authorList>
            <consortium name="The Broad Institute Genomics Platform"/>
            <consortium name="The Broad Institute Genome Sequencing Center for Infectious Disease"/>
            <person name="Wu L."/>
            <person name="Ma J."/>
        </authorList>
    </citation>
    <scope>NUCLEOTIDE SEQUENCE [LARGE SCALE GENOMIC DNA]</scope>
    <source>
        <strain evidence="12">CGMCC 1.12295</strain>
    </source>
</reference>
<dbReference type="CDD" id="cd06445">
    <property type="entry name" value="ATase"/>
    <property type="match status" value="1"/>
</dbReference>
<evidence type="ECO:0000256" key="1">
    <source>
        <dbReference type="ARBA" id="ARBA00001286"/>
    </source>
</evidence>
<dbReference type="Pfam" id="PF01035">
    <property type="entry name" value="DNA_binding_1"/>
    <property type="match status" value="1"/>
</dbReference>
<dbReference type="InterPro" id="IPR036388">
    <property type="entry name" value="WH-like_DNA-bd_sf"/>
</dbReference>
<name>A0ABW4KEU9_9BACI</name>
<dbReference type="RefSeq" id="WP_380772258.1">
    <property type="nucleotide sequence ID" value="NZ_JBHUEO010000005.1"/>
</dbReference>
<comment type="caution">
    <text evidence="11">The sequence shown here is derived from an EMBL/GenBank/DDBJ whole genome shotgun (WGS) entry which is preliminary data.</text>
</comment>
<dbReference type="PANTHER" id="PTHR10815">
    <property type="entry name" value="METHYLATED-DNA--PROTEIN-CYSTEINE METHYLTRANSFERASE"/>
    <property type="match status" value="1"/>
</dbReference>
<keyword evidence="3 8" id="KW-0489">Methyltransferase</keyword>
<evidence type="ECO:0000259" key="9">
    <source>
        <dbReference type="Pfam" id="PF01035"/>
    </source>
</evidence>
<dbReference type="HAMAP" id="MF_00772">
    <property type="entry name" value="OGT"/>
    <property type="match status" value="1"/>
</dbReference>
<evidence type="ECO:0000313" key="11">
    <source>
        <dbReference type="EMBL" id="MFD1705711.1"/>
    </source>
</evidence>
<dbReference type="NCBIfam" id="TIGR00589">
    <property type="entry name" value="ogt"/>
    <property type="match status" value="1"/>
</dbReference>
<dbReference type="Proteomes" id="UP001597301">
    <property type="component" value="Unassembled WGS sequence"/>
</dbReference>
<keyword evidence="2 8" id="KW-0963">Cytoplasm</keyword>
<keyword evidence="5 8" id="KW-0227">DNA damage</keyword>
<dbReference type="InterPro" id="IPR036631">
    <property type="entry name" value="MGMT_N_sf"/>
</dbReference>
<comment type="similarity">
    <text evidence="8">Belongs to the MGMT family.</text>
</comment>
<sequence length="161" mass="18152">MSFYYTEMDSSIDKLFLLATDAGMTGIYFSYDEIPNQLKESMSQQDDHLVLKEAIIQLREYFQGKRQTFTVPLSIQGTTFQKAVWEQLLAIPYGETRSYADIAAAIENEKAVRAVGQANKANRLPILIPCHRVIGKNKSLTGYAGNQIDKKEQLLILEGVL</sequence>
<comment type="miscellaneous">
    <text evidence="8">This enzyme catalyzes only one turnover and therefore is not strictly catalytic. According to one definition, an enzyme is a biocatalyst that acts repeatedly and over many reaction cycles.</text>
</comment>
<evidence type="ECO:0000259" key="10">
    <source>
        <dbReference type="Pfam" id="PF02870"/>
    </source>
</evidence>
<dbReference type="InterPro" id="IPR014048">
    <property type="entry name" value="MethylDNA_cys_MeTrfase_DNA-bd"/>
</dbReference>
<evidence type="ECO:0000256" key="2">
    <source>
        <dbReference type="ARBA" id="ARBA00022490"/>
    </source>
</evidence>
<dbReference type="EC" id="2.1.1.63" evidence="8"/>
<dbReference type="EMBL" id="JBHUEO010000005">
    <property type="protein sequence ID" value="MFD1705711.1"/>
    <property type="molecule type" value="Genomic_DNA"/>
</dbReference>
<dbReference type="PROSITE" id="PS00374">
    <property type="entry name" value="MGMT"/>
    <property type="match status" value="1"/>
</dbReference>
<organism evidence="11 12">
    <name type="scientific">Siminovitchia sediminis</name>
    <dbReference type="NCBI Taxonomy" id="1274353"/>
    <lineage>
        <taxon>Bacteria</taxon>
        <taxon>Bacillati</taxon>
        <taxon>Bacillota</taxon>
        <taxon>Bacilli</taxon>
        <taxon>Bacillales</taxon>
        <taxon>Bacillaceae</taxon>
        <taxon>Siminovitchia</taxon>
    </lineage>
</organism>
<comment type="subcellular location">
    <subcellularLocation>
        <location evidence="8">Cytoplasm</location>
    </subcellularLocation>
</comment>
<dbReference type="InterPro" id="IPR036217">
    <property type="entry name" value="MethylDNA_cys_MeTrfase_DNAb"/>
</dbReference>
<dbReference type="InterPro" id="IPR001497">
    <property type="entry name" value="MethylDNA_cys_MeTrfase_AS"/>
</dbReference>
<accession>A0ABW4KEU9</accession>
<proteinExistence type="inferred from homology"/>
<keyword evidence="12" id="KW-1185">Reference proteome</keyword>
<comment type="catalytic activity">
    <reaction evidence="7 8">
        <text>a 6-O-methyl-2'-deoxyguanosine in DNA + L-cysteinyl-[protein] = S-methyl-L-cysteinyl-[protein] + a 2'-deoxyguanosine in DNA</text>
        <dbReference type="Rhea" id="RHEA:24000"/>
        <dbReference type="Rhea" id="RHEA-COMP:10131"/>
        <dbReference type="Rhea" id="RHEA-COMP:10132"/>
        <dbReference type="Rhea" id="RHEA-COMP:11367"/>
        <dbReference type="Rhea" id="RHEA-COMP:11368"/>
        <dbReference type="ChEBI" id="CHEBI:29950"/>
        <dbReference type="ChEBI" id="CHEBI:82612"/>
        <dbReference type="ChEBI" id="CHEBI:85445"/>
        <dbReference type="ChEBI" id="CHEBI:85448"/>
        <dbReference type="EC" id="2.1.1.63"/>
    </reaction>
</comment>
<keyword evidence="4 8" id="KW-0808">Transferase</keyword>
<dbReference type="SUPFAM" id="SSF46767">
    <property type="entry name" value="Methylated DNA-protein cysteine methyltransferase, C-terminal domain"/>
    <property type="match status" value="1"/>
</dbReference>
<dbReference type="PANTHER" id="PTHR10815:SF13">
    <property type="entry name" value="METHYLATED-DNA--PROTEIN-CYSTEINE METHYLTRANSFERASE"/>
    <property type="match status" value="1"/>
</dbReference>
<dbReference type="Gene3D" id="3.30.160.70">
    <property type="entry name" value="Methylated DNA-protein cysteine methyltransferase domain"/>
    <property type="match status" value="1"/>
</dbReference>
<evidence type="ECO:0000256" key="8">
    <source>
        <dbReference type="HAMAP-Rule" id="MF_00772"/>
    </source>
</evidence>
<comment type="function">
    <text evidence="8">Involved in the cellular defense against the biological effects of O6-methylguanine (O6-MeG) and O4-methylthymine (O4-MeT) in DNA. Repairs the methylated nucleobase in DNA by stoichiometrically transferring the methyl group to a cysteine residue in the enzyme. This is a suicide reaction: the enzyme is irreversibly inactivated.</text>
</comment>
<feature type="active site" description="Nucleophile; methyl group acceptor" evidence="8">
    <location>
        <position position="130"/>
    </location>
</feature>
<dbReference type="GO" id="GO:0003908">
    <property type="term" value="F:methylated-DNA-[protein]-cysteine S-methyltransferase activity"/>
    <property type="evidence" value="ECO:0007669"/>
    <property type="project" value="UniProtKB-EC"/>
</dbReference>
<evidence type="ECO:0000256" key="5">
    <source>
        <dbReference type="ARBA" id="ARBA00022763"/>
    </source>
</evidence>
<protein>
    <recommendedName>
        <fullName evidence="8">Methylated-DNA--protein-cysteine methyltransferase</fullName>
        <ecNumber evidence="8">2.1.1.63</ecNumber>
    </recommendedName>
    <alternativeName>
        <fullName evidence="8">6-O-methylguanine-DNA methyltransferase</fullName>
        <shortName evidence="8">MGMT</shortName>
    </alternativeName>
    <alternativeName>
        <fullName evidence="8">O-6-methylguanine-DNA-alkyltransferase</fullName>
    </alternativeName>
</protein>
<evidence type="ECO:0000256" key="4">
    <source>
        <dbReference type="ARBA" id="ARBA00022679"/>
    </source>
</evidence>
<feature type="domain" description="Methylated-DNA-[protein]-cysteine S-methyltransferase DNA binding" evidence="9">
    <location>
        <begin position="80"/>
        <end position="160"/>
    </location>
</feature>
<dbReference type="Gene3D" id="1.10.10.10">
    <property type="entry name" value="Winged helix-like DNA-binding domain superfamily/Winged helix DNA-binding domain"/>
    <property type="match status" value="1"/>
</dbReference>
<keyword evidence="6 8" id="KW-0234">DNA repair</keyword>
<evidence type="ECO:0000256" key="6">
    <source>
        <dbReference type="ARBA" id="ARBA00023204"/>
    </source>
</evidence>
<dbReference type="GO" id="GO:0032259">
    <property type="term" value="P:methylation"/>
    <property type="evidence" value="ECO:0007669"/>
    <property type="project" value="UniProtKB-KW"/>
</dbReference>
<evidence type="ECO:0000256" key="7">
    <source>
        <dbReference type="ARBA" id="ARBA00049348"/>
    </source>
</evidence>
<comment type="catalytic activity">
    <reaction evidence="1 8">
        <text>a 4-O-methyl-thymidine in DNA + L-cysteinyl-[protein] = a thymidine in DNA + S-methyl-L-cysteinyl-[protein]</text>
        <dbReference type="Rhea" id="RHEA:53428"/>
        <dbReference type="Rhea" id="RHEA-COMP:10131"/>
        <dbReference type="Rhea" id="RHEA-COMP:10132"/>
        <dbReference type="Rhea" id="RHEA-COMP:13555"/>
        <dbReference type="Rhea" id="RHEA-COMP:13556"/>
        <dbReference type="ChEBI" id="CHEBI:29950"/>
        <dbReference type="ChEBI" id="CHEBI:82612"/>
        <dbReference type="ChEBI" id="CHEBI:137386"/>
        <dbReference type="ChEBI" id="CHEBI:137387"/>
        <dbReference type="EC" id="2.1.1.63"/>
    </reaction>
</comment>